<accession>A0A4Y2R177</accession>
<keyword evidence="2" id="KW-1185">Reference proteome</keyword>
<protein>
    <submittedName>
        <fullName evidence="1">Uncharacterized protein</fullName>
    </submittedName>
</protein>
<feature type="non-terminal residue" evidence="1">
    <location>
        <position position="1"/>
    </location>
</feature>
<reference evidence="1 2" key="1">
    <citation type="journal article" date="2019" name="Sci. Rep.">
        <title>Orb-weaving spider Araneus ventricosus genome elucidates the spidroin gene catalogue.</title>
        <authorList>
            <person name="Kono N."/>
            <person name="Nakamura H."/>
            <person name="Ohtoshi R."/>
            <person name="Moran D.A.P."/>
            <person name="Shinohara A."/>
            <person name="Yoshida Y."/>
            <person name="Fujiwara M."/>
            <person name="Mori M."/>
            <person name="Tomita M."/>
            <person name="Arakawa K."/>
        </authorList>
    </citation>
    <scope>NUCLEOTIDE SEQUENCE [LARGE SCALE GENOMIC DNA]</scope>
</reference>
<organism evidence="1 2">
    <name type="scientific">Araneus ventricosus</name>
    <name type="common">Orbweaver spider</name>
    <name type="synonym">Epeira ventricosa</name>
    <dbReference type="NCBI Taxonomy" id="182803"/>
    <lineage>
        <taxon>Eukaryota</taxon>
        <taxon>Metazoa</taxon>
        <taxon>Ecdysozoa</taxon>
        <taxon>Arthropoda</taxon>
        <taxon>Chelicerata</taxon>
        <taxon>Arachnida</taxon>
        <taxon>Araneae</taxon>
        <taxon>Araneomorphae</taxon>
        <taxon>Entelegynae</taxon>
        <taxon>Araneoidea</taxon>
        <taxon>Araneidae</taxon>
        <taxon>Araneus</taxon>
    </lineage>
</organism>
<dbReference type="AlphaFoldDB" id="A0A4Y2R177"/>
<comment type="caution">
    <text evidence="1">The sequence shown here is derived from an EMBL/GenBank/DDBJ whole genome shotgun (WGS) entry which is preliminary data.</text>
</comment>
<gene>
    <name evidence="1" type="ORF">AVEN_236979_1</name>
</gene>
<dbReference type="Proteomes" id="UP000499080">
    <property type="component" value="Unassembled WGS sequence"/>
</dbReference>
<sequence length="47" mass="5506">RSDLIKAHPLKNFVASKQEGAEMKLFEETFDLILEPFQTPQDLNFRL</sequence>
<dbReference type="EMBL" id="BGPR01015480">
    <property type="protein sequence ID" value="GBN69417.1"/>
    <property type="molecule type" value="Genomic_DNA"/>
</dbReference>
<evidence type="ECO:0000313" key="2">
    <source>
        <dbReference type="Proteomes" id="UP000499080"/>
    </source>
</evidence>
<proteinExistence type="predicted"/>
<name>A0A4Y2R177_ARAVE</name>
<evidence type="ECO:0000313" key="1">
    <source>
        <dbReference type="EMBL" id="GBN69417.1"/>
    </source>
</evidence>